<accession>A0A0K2U8I8</accession>
<evidence type="ECO:0000313" key="1">
    <source>
        <dbReference type="EMBL" id="CDW34544.1"/>
    </source>
</evidence>
<dbReference type="EMBL" id="HACA01017183">
    <property type="protein sequence ID" value="CDW34544.1"/>
    <property type="molecule type" value="Transcribed_RNA"/>
</dbReference>
<name>A0A0K2U8I8_LEPSM</name>
<organism evidence="1">
    <name type="scientific">Lepeophtheirus salmonis</name>
    <name type="common">Salmon louse</name>
    <name type="synonym">Caligus salmonis</name>
    <dbReference type="NCBI Taxonomy" id="72036"/>
    <lineage>
        <taxon>Eukaryota</taxon>
        <taxon>Metazoa</taxon>
        <taxon>Ecdysozoa</taxon>
        <taxon>Arthropoda</taxon>
        <taxon>Crustacea</taxon>
        <taxon>Multicrustacea</taxon>
        <taxon>Hexanauplia</taxon>
        <taxon>Copepoda</taxon>
        <taxon>Siphonostomatoida</taxon>
        <taxon>Caligidae</taxon>
        <taxon>Lepeophtheirus</taxon>
    </lineage>
</organism>
<dbReference type="AlphaFoldDB" id="A0A0K2U8I8"/>
<proteinExistence type="predicted"/>
<reference evidence="1" key="1">
    <citation type="submission" date="2014-05" db="EMBL/GenBank/DDBJ databases">
        <authorList>
            <person name="Chronopoulou M."/>
        </authorList>
    </citation>
    <scope>NUCLEOTIDE SEQUENCE</scope>
    <source>
        <tissue evidence="1">Whole organism</tissue>
    </source>
</reference>
<sequence length="49" mass="5761">MYTILEETVITNTEKQTPLVISLNNFETNFVQDNRYSLCKIHPYSIHSD</sequence>
<protein>
    <submittedName>
        <fullName evidence="1">Uncharacterized protein</fullName>
    </submittedName>
</protein>